<keyword evidence="2" id="KW-1185">Reference proteome</keyword>
<accession>A0ACC1DD64</accession>
<protein>
    <submittedName>
        <fullName evidence="1">Uncharacterized protein</fullName>
    </submittedName>
</protein>
<evidence type="ECO:0000313" key="2">
    <source>
        <dbReference type="Proteomes" id="UP000824533"/>
    </source>
</evidence>
<proteinExistence type="predicted"/>
<comment type="caution">
    <text evidence="1">The sequence shown here is derived from an EMBL/GenBank/DDBJ whole genome shotgun (WGS) entry which is preliminary data.</text>
</comment>
<evidence type="ECO:0000313" key="1">
    <source>
        <dbReference type="EMBL" id="KAJ0181898.1"/>
    </source>
</evidence>
<name>A0ACC1DD64_9NEOP</name>
<organism evidence="1 2">
    <name type="scientific">Dendrolimus kikuchii</name>
    <dbReference type="NCBI Taxonomy" id="765133"/>
    <lineage>
        <taxon>Eukaryota</taxon>
        <taxon>Metazoa</taxon>
        <taxon>Ecdysozoa</taxon>
        <taxon>Arthropoda</taxon>
        <taxon>Hexapoda</taxon>
        <taxon>Insecta</taxon>
        <taxon>Pterygota</taxon>
        <taxon>Neoptera</taxon>
        <taxon>Endopterygota</taxon>
        <taxon>Lepidoptera</taxon>
        <taxon>Glossata</taxon>
        <taxon>Ditrysia</taxon>
        <taxon>Bombycoidea</taxon>
        <taxon>Lasiocampidae</taxon>
        <taxon>Dendrolimus</taxon>
    </lineage>
</organism>
<gene>
    <name evidence="1" type="ORF">K1T71_002620</name>
</gene>
<sequence>MANNTSDFTRIGDDTDDSDSEYTPLYDDADELDERTAQETKGWNLFREIPVKKESGSMASSAWIDTSVKIFKLLAYILVFLAVLGSAVIAKGTLLFITSQLKKDRQIVHCNRILALDQQFITVLPLEERITWLWAALIVFGIPEIAVFLRSLRICFFKTTRKPTALQFTVAFIIETLQTIGAAVLILLILPELDVVKGAMLMNAMCIIPGILNGFIRDPSDPKYSMKIVLDVLSVSAQLTAFIVWPLLDGSPVLWTIPMASIFISLGWWENFVGTGEKFNAGIFLYLQELRDGLKRSRYYTQRVLPLWKILVFISCILISLHIQNDDPFSFFTLMMDAFGEREYTVYEVQITNQDAYDGILDFIITGGTLELPVVWSSSLWVALIQVCCAYFCYATAKFACKILIQSFSFTFALTLVGPVTINLLVLLCGFKNADACAYYGTIPDYLFFEIPPVYLLREYIGREMAWVWLLWIVSQVWVTLHAWQPRCERLAATDKLFAKPFYCGPLIDQCLLLNRTKDEDNDIFVEDLKEGDEDTTSHASSDKMTKDIKPSDSITRIYVCATMWHETKEEMIEFLKSIFRMDEDQSARRVAQKYLGIVDPDYYELEAHIFMDDAFEVSDHSAEDSQVNRFVKCLVETIDDAASEVHLTNVRLRPPKKYPTPYGGKLMWTLPGKNKLICHLKDKSKIRHRKRWSQVMYMYYFLGHRLMDLPISVDRKEVIAENTYLLALDGDIDFKPIAVTLLIDLMKKEKNLGAACGRIHPVGSGFMAWYQMFEYAIGHWLQKATEHMIGCVLCSPGCFSLFRGKALMDDNVMKKYTLTSNEARHYVQYDQGEDRWLCTLLLQRGYRVEYSAASDAYTHCPERFDEFFNQRRRWVPSTMANIFDLLADSKRTVKVNDNISTLYIMYQSLLMVGTILGPGTIFLMMIGAMNAITGMSNINALILNLIPIMLFIIVCMTCKSETQLMIANAITCVYAMVMIIVIVGIVLQIVEDGWLAPSSIFTVITFGIFFITAALHPQEIICLLYLVIYYITIPSMYMLLIIYSLCNLNNVSWGTREVAQKKTVKELEMEKRATEEAKKKMDNQSILRWFGKSEETSGSMEFGISGLFRCVCCTNPKDHKDELHLLQIATSLEKLDKRLEAMGAPAEIPEGPRRRSTMPLPRDSLALLHEYEESEISTDIPREERDDLINPYWIEDPNLMKGEVDFLTTAEIEFWKDLIDIYLRPIDENKEEQERIKSDLKNLRDMMVFAFIMLNALFVLVIFLLQLNQDQLHFKWPLGQKVSIMYDEETNIVHISQDYLLLEPIGSLFLIFFGSVMTIQFVAMLFHRFGTLTHLLSTVHLDWYFTKRPDEMTEQALIETRAIEIAKDLQKLNTDDLERRGMDNMDVSRRKTLHNLEKSRDTKHSVVNLDANFKRRLTILQGGDPTVISRMPSLGGNVSTRRATLRALKQRRDSMLAEKRRSQLQSGRDSTNGYLYDLPSTTMNDMGRPSTSSAYVNKGYEPAFDSDDESPRPRRSTVRFREHYA</sequence>
<reference evidence="1 2" key="1">
    <citation type="journal article" date="2021" name="Front. Genet.">
        <title>Chromosome-Level Genome Assembly Reveals Significant Gene Expansion in the Toll and IMD Signaling Pathways of Dendrolimus kikuchii.</title>
        <authorList>
            <person name="Zhou J."/>
            <person name="Wu P."/>
            <person name="Xiong Z."/>
            <person name="Liu N."/>
            <person name="Zhao N."/>
            <person name="Ji M."/>
            <person name="Qiu Y."/>
            <person name="Yang B."/>
        </authorList>
    </citation>
    <scope>NUCLEOTIDE SEQUENCE [LARGE SCALE GENOMIC DNA]</scope>
    <source>
        <strain evidence="1">Ann1</strain>
    </source>
</reference>
<dbReference type="EMBL" id="CM034390">
    <property type="protein sequence ID" value="KAJ0181898.1"/>
    <property type="molecule type" value="Genomic_DNA"/>
</dbReference>
<dbReference type="Proteomes" id="UP000824533">
    <property type="component" value="Linkage Group LG04"/>
</dbReference>